<feature type="transmembrane region" description="Helical" evidence="1">
    <location>
        <begin position="135"/>
        <end position="159"/>
    </location>
</feature>
<proteinExistence type="predicted"/>
<keyword evidence="1" id="KW-1133">Transmembrane helix</keyword>
<dbReference type="Proteomes" id="UP000676885">
    <property type="component" value="Chromosome"/>
</dbReference>
<organism evidence="2 3">
    <name type="scientific">Arthrobacter jiangjiafuii</name>
    <dbReference type="NCBI Taxonomy" id="2817475"/>
    <lineage>
        <taxon>Bacteria</taxon>
        <taxon>Bacillati</taxon>
        <taxon>Actinomycetota</taxon>
        <taxon>Actinomycetes</taxon>
        <taxon>Micrococcales</taxon>
        <taxon>Micrococcaceae</taxon>
        <taxon>Arthrobacter</taxon>
    </lineage>
</organism>
<dbReference type="AlphaFoldDB" id="A0A975M5N3"/>
<accession>A0A975M5N3</accession>
<keyword evidence="1" id="KW-0472">Membrane</keyword>
<sequence length="167" mass="17967">MLELHMVRHTQTLSLAAGILYVRTWMGALINSDLSVGDDKDGVGGLTAEDLELGKKAVKIISILAAVALAVSIGITVFVFMSVPWETRLPYEGQYGRNGLPMQVAMSMCILSQVIFWRVGKKPTAHHMGRVSRGLYYVLAPVMIVGAVWGQCVLAKSILVEGGALPG</sequence>
<feature type="transmembrane region" description="Helical" evidence="1">
    <location>
        <begin position="100"/>
        <end position="119"/>
    </location>
</feature>
<evidence type="ECO:0000313" key="3">
    <source>
        <dbReference type="Proteomes" id="UP000676885"/>
    </source>
</evidence>
<keyword evidence="1" id="KW-0812">Transmembrane</keyword>
<gene>
    <name evidence="2" type="ORF">KKR91_01925</name>
</gene>
<dbReference type="EMBL" id="CP076022">
    <property type="protein sequence ID" value="QWC10438.1"/>
    <property type="molecule type" value="Genomic_DNA"/>
</dbReference>
<reference evidence="2 3" key="1">
    <citation type="submission" date="2021-05" db="EMBL/GenBank/DDBJ databases">
        <title>Novel species in genus Arthrobacter.</title>
        <authorList>
            <person name="Zhang G."/>
        </authorList>
    </citation>
    <scope>NUCLEOTIDE SEQUENCE [LARGE SCALE GENOMIC DNA]</scope>
    <source>
        <strain evidence="3">zg-ZUI227</strain>
    </source>
</reference>
<protein>
    <submittedName>
        <fullName evidence="2">Uncharacterized protein</fullName>
    </submittedName>
</protein>
<evidence type="ECO:0000256" key="1">
    <source>
        <dbReference type="SAM" id="Phobius"/>
    </source>
</evidence>
<dbReference type="KEGG" id="ajg:KKR91_01925"/>
<evidence type="ECO:0000313" key="2">
    <source>
        <dbReference type="EMBL" id="QWC10438.1"/>
    </source>
</evidence>
<name>A0A975M5N3_9MICC</name>
<keyword evidence="3" id="KW-1185">Reference proteome</keyword>
<feature type="transmembrane region" description="Helical" evidence="1">
    <location>
        <begin position="60"/>
        <end position="80"/>
    </location>
</feature>
<dbReference type="RefSeq" id="WP_210231370.1">
    <property type="nucleotide sequence ID" value="NZ_CP076022.1"/>
</dbReference>